<comment type="subcellular location">
    <subcellularLocation>
        <location evidence="1">Secreted</location>
    </subcellularLocation>
</comment>
<accession>A0AAW1B8S0</accession>
<dbReference type="InterPro" id="IPR016187">
    <property type="entry name" value="CTDL_fold"/>
</dbReference>
<dbReference type="GO" id="GO:0005576">
    <property type="term" value="C:extracellular region"/>
    <property type="evidence" value="ECO:0007669"/>
    <property type="project" value="UniProtKB-SubCell"/>
</dbReference>
<dbReference type="AlphaFoldDB" id="A0AAW1B8S0"/>
<evidence type="ECO:0000313" key="6">
    <source>
        <dbReference type="Proteomes" id="UP001474421"/>
    </source>
</evidence>
<evidence type="ECO:0000256" key="2">
    <source>
        <dbReference type="ARBA" id="ARBA00022525"/>
    </source>
</evidence>
<dbReference type="CDD" id="cd00037">
    <property type="entry name" value="CLECT"/>
    <property type="match status" value="1"/>
</dbReference>
<evidence type="ECO:0000256" key="3">
    <source>
        <dbReference type="SAM" id="Phobius"/>
    </source>
</evidence>
<keyword evidence="3" id="KW-1133">Transmembrane helix</keyword>
<dbReference type="InterPro" id="IPR001304">
    <property type="entry name" value="C-type_lectin-like"/>
</dbReference>
<dbReference type="Pfam" id="PF00059">
    <property type="entry name" value="Lectin_C"/>
    <property type="match status" value="1"/>
</dbReference>
<evidence type="ECO:0000313" key="5">
    <source>
        <dbReference type="EMBL" id="KAK9398534.1"/>
    </source>
</evidence>
<feature type="transmembrane region" description="Helical" evidence="3">
    <location>
        <begin position="43"/>
        <end position="64"/>
    </location>
</feature>
<protein>
    <submittedName>
        <fullName evidence="5">C-type lectin domain family 17 member A-like</fullName>
    </submittedName>
</protein>
<feature type="domain" description="C-type lectin" evidence="4">
    <location>
        <begin position="137"/>
        <end position="218"/>
    </location>
</feature>
<dbReference type="InterPro" id="IPR016186">
    <property type="entry name" value="C-type_lectin-like/link_sf"/>
</dbReference>
<gene>
    <name evidence="5" type="ORF">NXF25_013503</name>
</gene>
<name>A0AAW1B8S0_CROAD</name>
<dbReference type="Gene3D" id="3.10.100.10">
    <property type="entry name" value="Mannose-Binding Protein A, subunit A"/>
    <property type="match status" value="1"/>
</dbReference>
<organism evidence="5 6">
    <name type="scientific">Crotalus adamanteus</name>
    <name type="common">Eastern diamondback rattlesnake</name>
    <dbReference type="NCBI Taxonomy" id="8729"/>
    <lineage>
        <taxon>Eukaryota</taxon>
        <taxon>Metazoa</taxon>
        <taxon>Chordata</taxon>
        <taxon>Craniata</taxon>
        <taxon>Vertebrata</taxon>
        <taxon>Euteleostomi</taxon>
        <taxon>Lepidosauria</taxon>
        <taxon>Squamata</taxon>
        <taxon>Bifurcata</taxon>
        <taxon>Unidentata</taxon>
        <taxon>Episquamata</taxon>
        <taxon>Toxicofera</taxon>
        <taxon>Serpentes</taxon>
        <taxon>Colubroidea</taxon>
        <taxon>Viperidae</taxon>
        <taxon>Crotalinae</taxon>
        <taxon>Crotalus</taxon>
    </lineage>
</organism>
<dbReference type="PROSITE" id="PS50041">
    <property type="entry name" value="C_TYPE_LECTIN_2"/>
    <property type="match status" value="1"/>
</dbReference>
<dbReference type="Proteomes" id="UP001474421">
    <property type="component" value="Unassembled WGS sequence"/>
</dbReference>
<evidence type="ECO:0000259" key="4">
    <source>
        <dbReference type="PROSITE" id="PS50041"/>
    </source>
</evidence>
<reference evidence="5 6" key="1">
    <citation type="journal article" date="2024" name="Proc. Natl. Acad. Sci. U.S.A.">
        <title>The genetic regulatory architecture and epigenomic basis for age-related changes in rattlesnake venom.</title>
        <authorList>
            <person name="Hogan M.P."/>
            <person name="Holding M.L."/>
            <person name="Nystrom G.S."/>
            <person name="Colston T.J."/>
            <person name="Bartlett D.A."/>
            <person name="Mason A.J."/>
            <person name="Ellsworth S.A."/>
            <person name="Rautsaw R.M."/>
            <person name="Lawrence K.C."/>
            <person name="Strickland J.L."/>
            <person name="He B."/>
            <person name="Fraser P."/>
            <person name="Margres M.J."/>
            <person name="Gilbert D.M."/>
            <person name="Gibbs H.L."/>
            <person name="Parkinson C.L."/>
            <person name="Rokyta D.R."/>
        </authorList>
    </citation>
    <scope>NUCLEOTIDE SEQUENCE [LARGE SCALE GENOMIC DNA]</scope>
    <source>
        <strain evidence="5">DRR0105</strain>
    </source>
</reference>
<keyword evidence="6" id="KW-1185">Reference proteome</keyword>
<dbReference type="EMBL" id="JAOTOJ010000007">
    <property type="protein sequence ID" value="KAK9398534.1"/>
    <property type="molecule type" value="Genomic_DNA"/>
</dbReference>
<evidence type="ECO:0000256" key="1">
    <source>
        <dbReference type="ARBA" id="ARBA00004613"/>
    </source>
</evidence>
<dbReference type="SUPFAM" id="SSF56436">
    <property type="entry name" value="C-type lectin-like"/>
    <property type="match status" value="1"/>
</dbReference>
<proteinExistence type="predicted"/>
<keyword evidence="3" id="KW-0472">Membrane</keyword>
<comment type="caution">
    <text evidence="5">The sequence shown here is derived from an EMBL/GenBank/DDBJ whole genome shotgun (WGS) entry which is preliminary data.</text>
</comment>
<keyword evidence="3" id="KW-0812">Transmembrane</keyword>
<keyword evidence="2" id="KW-0964">Secreted</keyword>
<sequence length="238" mass="27876">MGLVLFDILVIKLFSVVFLGPAKPSRPPTKLELYLSGYNCATIGVLLLFCLFLYTLWYISLCAVEKAKRDPLRQAVAQIRQYMISRNAEYDALNDTEVLLEAEKVAGQLIPWAQKIKELQAEIADLHYKLNHEWTAYNNHLYLFNYESLNYDDTMKLCNKSKSFLTDIQDDTEERFIEQAVRKKYGSFWIGLRYWDSNWKVEITKIKPRKTYWKSGNPGRGNRLLGLEIRHALMEEDF</sequence>